<feature type="compositionally biased region" description="Pro residues" evidence="1">
    <location>
        <begin position="360"/>
        <end position="389"/>
    </location>
</feature>
<feature type="compositionally biased region" description="Low complexity" evidence="1">
    <location>
        <begin position="457"/>
        <end position="479"/>
    </location>
</feature>
<feature type="compositionally biased region" description="Pro residues" evidence="1">
    <location>
        <begin position="292"/>
        <end position="303"/>
    </location>
</feature>
<feature type="compositionally biased region" description="Basic residues" evidence="1">
    <location>
        <begin position="426"/>
        <end position="450"/>
    </location>
</feature>
<dbReference type="InterPro" id="IPR000270">
    <property type="entry name" value="PB1_dom"/>
</dbReference>
<comment type="caution">
    <text evidence="3">The sequence shown here is derived from an EMBL/GenBank/DDBJ whole genome shotgun (WGS) entry which is preliminary data.</text>
</comment>
<dbReference type="AlphaFoldDB" id="A0A1X2HW20"/>
<name>A0A1X2HW20_SYNRA</name>
<dbReference type="Proteomes" id="UP000242180">
    <property type="component" value="Unassembled WGS sequence"/>
</dbReference>
<feature type="compositionally biased region" description="Pro residues" evidence="1">
    <location>
        <begin position="339"/>
        <end position="350"/>
    </location>
</feature>
<feature type="compositionally biased region" description="Basic and acidic residues" evidence="1">
    <location>
        <begin position="242"/>
        <end position="262"/>
    </location>
</feature>
<dbReference type="Pfam" id="PF00564">
    <property type="entry name" value="PB1"/>
    <property type="match status" value="1"/>
</dbReference>
<evidence type="ECO:0000313" key="4">
    <source>
        <dbReference type="Proteomes" id="UP000242180"/>
    </source>
</evidence>
<feature type="domain" description="PB1" evidence="2">
    <location>
        <begin position="4"/>
        <end position="85"/>
    </location>
</feature>
<accession>A0A1X2HW20</accession>
<dbReference type="SMART" id="SM00666">
    <property type="entry name" value="PB1"/>
    <property type="match status" value="1"/>
</dbReference>
<dbReference type="InterPro" id="IPR053793">
    <property type="entry name" value="PB1-like"/>
</dbReference>
<dbReference type="Gene3D" id="3.10.20.90">
    <property type="entry name" value="Phosphatidylinositol 3-kinase Catalytic Subunit, Chain A, domain 1"/>
    <property type="match status" value="1"/>
</dbReference>
<feature type="compositionally biased region" description="Basic residues" evidence="1">
    <location>
        <begin position="483"/>
        <end position="504"/>
    </location>
</feature>
<sequence>MSSDITFKVTFGEVTRRFTLDSQKADWNSLRSALQTAFGFDDNDLVLYYRDNDGDLITLSSNLELSELLHQPEATSIVRLYSESRDAMEWVFAPETVNDGEHQHNDTGVAAAVDTSATSPVAGPAIDTTTTGPAVHNVNLVDVSGPTYANTFERFGQLMDRYGRLVHSDTMVMRTMSHTSSAILSGQPIDLEPLEDWLRQLDDAAGPSSLYPTHDDWLTPPPETELPRYEDSQASAPTSPVNEKHPRARGLDRHSSLNLHDRPFRHHHPHRADHGGRGGRSSGHGGHGPGGFMPPPPPPPPMSLYPRPSFGGGTVWNKFFKSFGWSSSPHDFPQAGAPPLSPRYYSPPLPNHHLHHHHAPPPPPPPPFAFAPPPPPPPMPPMAPLPPMGRPDGGQHQYKHHCRRNLDGFREQRRELRDQHRQLKREMRRLRKADRRERRQARRKGKGKRAAAKEDGYTSASSSTSTASSTSTSSSSSDDTSSHGHHSGGARHGGHHHHHNHSQHCRGMDDLSNDLANHVYAMHLGKPGRQGQGNGHHSHDEIKDRKKE</sequence>
<dbReference type="OrthoDB" id="2284041at2759"/>
<dbReference type="EMBL" id="MCGN01000001">
    <property type="protein sequence ID" value="ORZ03711.1"/>
    <property type="molecule type" value="Genomic_DNA"/>
</dbReference>
<evidence type="ECO:0000259" key="2">
    <source>
        <dbReference type="PROSITE" id="PS51745"/>
    </source>
</evidence>
<evidence type="ECO:0000313" key="3">
    <source>
        <dbReference type="EMBL" id="ORZ03711.1"/>
    </source>
</evidence>
<organism evidence="3 4">
    <name type="scientific">Syncephalastrum racemosum</name>
    <name type="common">Filamentous fungus</name>
    <dbReference type="NCBI Taxonomy" id="13706"/>
    <lineage>
        <taxon>Eukaryota</taxon>
        <taxon>Fungi</taxon>
        <taxon>Fungi incertae sedis</taxon>
        <taxon>Mucoromycota</taxon>
        <taxon>Mucoromycotina</taxon>
        <taxon>Mucoromycetes</taxon>
        <taxon>Mucorales</taxon>
        <taxon>Syncephalastraceae</taxon>
        <taxon>Syncephalastrum</taxon>
    </lineage>
</organism>
<feature type="region of interest" description="Disordered" evidence="1">
    <location>
        <begin position="524"/>
        <end position="548"/>
    </location>
</feature>
<reference evidence="3 4" key="1">
    <citation type="submission" date="2016-07" db="EMBL/GenBank/DDBJ databases">
        <title>Pervasive Adenine N6-methylation of Active Genes in Fungi.</title>
        <authorList>
            <consortium name="DOE Joint Genome Institute"/>
            <person name="Mondo S.J."/>
            <person name="Dannebaum R.O."/>
            <person name="Kuo R.C."/>
            <person name="Labutti K."/>
            <person name="Haridas S."/>
            <person name="Kuo A."/>
            <person name="Salamov A."/>
            <person name="Ahrendt S.R."/>
            <person name="Lipzen A."/>
            <person name="Sullivan W."/>
            <person name="Andreopoulos W.B."/>
            <person name="Clum A."/>
            <person name="Lindquist E."/>
            <person name="Daum C."/>
            <person name="Ramamoorthy G.K."/>
            <person name="Gryganskyi A."/>
            <person name="Culley D."/>
            <person name="Magnuson J.K."/>
            <person name="James T.Y."/>
            <person name="O'Malley M.A."/>
            <person name="Stajich J.E."/>
            <person name="Spatafora J.W."/>
            <person name="Visel A."/>
            <person name="Grigoriev I.V."/>
        </authorList>
    </citation>
    <scope>NUCLEOTIDE SEQUENCE [LARGE SCALE GENOMIC DNA]</scope>
    <source>
        <strain evidence="3 4">NRRL 2496</strain>
    </source>
</reference>
<dbReference type="OMA" id="SRDAMEW"/>
<feature type="compositionally biased region" description="Basic and acidic residues" evidence="1">
    <location>
        <begin position="537"/>
        <end position="548"/>
    </location>
</feature>
<feature type="compositionally biased region" description="Polar residues" evidence="1">
    <location>
        <begin position="232"/>
        <end position="241"/>
    </location>
</feature>
<feature type="region of interest" description="Disordered" evidence="1">
    <location>
        <begin position="333"/>
        <end position="400"/>
    </location>
</feature>
<dbReference type="SUPFAM" id="SSF54277">
    <property type="entry name" value="CAD &amp; PB1 domains"/>
    <property type="match status" value="1"/>
</dbReference>
<feature type="region of interest" description="Disordered" evidence="1">
    <location>
        <begin position="205"/>
        <end position="306"/>
    </location>
</feature>
<protein>
    <recommendedName>
        <fullName evidence="2">PB1 domain-containing protein</fullName>
    </recommendedName>
</protein>
<feature type="compositionally biased region" description="Gly residues" evidence="1">
    <location>
        <begin position="278"/>
        <end position="291"/>
    </location>
</feature>
<proteinExistence type="predicted"/>
<evidence type="ECO:0000256" key="1">
    <source>
        <dbReference type="SAM" id="MobiDB-lite"/>
    </source>
</evidence>
<dbReference type="PROSITE" id="PS51745">
    <property type="entry name" value="PB1"/>
    <property type="match status" value="1"/>
</dbReference>
<dbReference type="CDD" id="cd05992">
    <property type="entry name" value="PB1"/>
    <property type="match status" value="1"/>
</dbReference>
<feature type="region of interest" description="Disordered" evidence="1">
    <location>
        <begin position="422"/>
        <end position="510"/>
    </location>
</feature>
<gene>
    <name evidence="3" type="ORF">BCR43DRAFT_483832</name>
</gene>
<keyword evidence="4" id="KW-1185">Reference proteome</keyword>
<dbReference type="InParanoid" id="A0A1X2HW20"/>
<dbReference type="STRING" id="13706.A0A1X2HW20"/>